<dbReference type="EMBL" id="CP015163">
    <property type="protein sequence ID" value="AXB45853.1"/>
    <property type="molecule type" value="Genomic_DNA"/>
</dbReference>
<dbReference type="Proteomes" id="UP000250434">
    <property type="component" value="Chromosome"/>
</dbReference>
<dbReference type="GO" id="GO:0003677">
    <property type="term" value="F:DNA binding"/>
    <property type="evidence" value="ECO:0007669"/>
    <property type="project" value="InterPro"/>
</dbReference>
<dbReference type="Gene3D" id="1.10.260.40">
    <property type="entry name" value="lambda repressor-like DNA-binding domains"/>
    <property type="match status" value="1"/>
</dbReference>
<dbReference type="InterPro" id="IPR011990">
    <property type="entry name" value="TPR-like_helical_dom_sf"/>
</dbReference>
<dbReference type="OrthoDB" id="4523834at2"/>
<reference evidence="1 2" key="1">
    <citation type="submission" date="2016-04" db="EMBL/GenBank/DDBJ databases">
        <title>Complete genome sequence and analysis of deep-sea sediment isolate, Amycolatopsis sp. WP1.</title>
        <authorList>
            <person name="Wang H."/>
            <person name="Chen S."/>
            <person name="Wu Q."/>
        </authorList>
    </citation>
    <scope>NUCLEOTIDE SEQUENCE [LARGE SCALE GENOMIC DNA]</scope>
    <source>
        <strain evidence="1 2">WP1</strain>
    </source>
</reference>
<organism evidence="1 2">
    <name type="scientific">Amycolatopsis albispora</name>
    <dbReference type="NCBI Taxonomy" id="1804986"/>
    <lineage>
        <taxon>Bacteria</taxon>
        <taxon>Bacillati</taxon>
        <taxon>Actinomycetota</taxon>
        <taxon>Actinomycetes</taxon>
        <taxon>Pseudonocardiales</taxon>
        <taxon>Pseudonocardiaceae</taxon>
        <taxon>Amycolatopsis</taxon>
    </lineage>
</organism>
<proteinExistence type="predicted"/>
<sequence>MTIVRTWTGREAKLLRTAMRASVRDFAAHLGVGTRTVSKWEARGADIRPTPEMQAVLDTALARATDDVRTRFSGLLDEVPSDPMRRRTLVKWGLAATATAGLGAGKLGSAEVATIRRATARLCGLDHRHGGETLWRAGVNWSQQAHLMLERGTYGGRIGDQLLAATGNLQIRTGWLACDAGQHDVAQASFTDALAVARQAADAEIETRALAGLGFHSNLFGRPREGLRYSKAAAAAAARLPRTPRATAASLLSAAVGGARSGDAAEAGKAIAGARRALDADRGDVAADWAAFLSPLEIDAVEATCAVETGHHARAELLFERAIAGYGGAFARNVALYRVRLAQARLRAGAVDGAVEAVDAVLDELDGELESWRVSTELGRVRREIARHRGAPGVERFLDRVRGISAQPT</sequence>
<dbReference type="InterPro" id="IPR010982">
    <property type="entry name" value="Lambda_DNA-bd_dom_sf"/>
</dbReference>
<accession>A0A344LCS9</accession>
<keyword evidence="2" id="KW-1185">Reference proteome</keyword>
<evidence type="ECO:0000313" key="1">
    <source>
        <dbReference type="EMBL" id="AXB45853.1"/>
    </source>
</evidence>
<dbReference type="KEGG" id="aab:A4R43_28020"/>
<dbReference type="RefSeq" id="WP_113695085.1">
    <property type="nucleotide sequence ID" value="NZ_CP015163.1"/>
</dbReference>
<dbReference type="Gene3D" id="1.25.40.10">
    <property type="entry name" value="Tetratricopeptide repeat domain"/>
    <property type="match status" value="1"/>
</dbReference>
<evidence type="ECO:0000313" key="2">
    <source>
        <dbReference type="Proteomes" id="UP000250434"/>
    </source>
</evidence>
<evidence type="ECO:0008006" key="3">
    <source>
        <dbReference type="Google" id="ProtNLM"/>
    </source>
</evidence>
<dbReference type="AlphaFoldDB" id="A0A344LCS9"/>
<gene>
    <name evidence="1" type="ORF">A4R43_28020</name>
</gene>
<protein>
    <recommendedName>
        <fullName evidence="3">HTH cro/C1-type domain-containing protein</fullName>
    </recommendedName>
</protein>
<name>A0A344LCS9_9PSEU</name>